<reference evidence="1 2" key="1">
    <citation type="submission" date="2015-01" db="EMBL/GenBank/DDBJ databases">
        <title>Evolution of Trichinella species and genotypes.</title>
        <authorList>
            <person name="Korhonen P.K."/>
            <person name="Edoardo P."/>
            <person name="Giuseppe L.R."/>
            <person name="Gasser R.B."/>
        </authorList>
    </citation>
    <scope>NUCLEOTIDE SEQUENCE [LARGE SCALE GENOMIC DNA]</scope>
    <source>
        <strain evidence="1">ISS2496</strain>
    </source>
</reference>
<evidence type="ECO:0000313" key="1">
    <source>
        <dbReference type="EMBL" id="KRY21753.1"/>
    </source>
</evidence>
<comment type="caution">
    <text evidence="1">The sequence shown here is derived from an EMBL/GenBank/DDBJ whole genome shotgun (WGS) entry which is preliminary data.</text>
</comment>
<name>A0A0V1AB58_9BILA</name>
<sequence>MQANISIGNSLVFKKKPSVIFLKKHEKSNDNVNIFLRVYKQSKAVQLLRTKKSPSTIFLSEKKLFAEQSESIKRVQSTDNEAQGDEG</sequence>
<proteinExistence type="predicted"/>
<evidence type="ECO:0000313" key="2">
    <source>
        <dbReference type="Proteomes" id="UP000054783"/>
    </source>
</evidence>
<dbReference type="AlphaFoldDB" id="A0A0V1AB58"/>
<organism evidence="1 2">
    <name type="scientific">Trichinella patagoniensis</name>
    <dbReference type="NCBI Taxonomy" id="990121"/>
    <lineage>
        <taxon>Eukaryota</taxon>
        <taxon>Metazoa</taxon>
        <taxon>Ecdysozoa</taxon>
        <taxon>Nematoda</taxon>
        <taxon>Enoplea</taxon>
        <taxon>Dorylaimia</taxon>
        <taxon>Trichinellida</taxon>
        <taxon>Trichinellidae</taxon>
        <taxon>Trichinella</taxon>
    </lineage>
</organism>
<keyword evidence="2" id="KW-1185">Reference proteome</keyword>
<protein>
    <submittedName>
        <fullName evidence="1">Uncharacterized protein</fullName>
    </submittedName>
</protein>
<dbReference type="Proteomes" id="UP000054783">
    <property type="component" value="Unassembled WGS sequence"/>
</dbReference>
<accession>A0A0V1AB58</accession>
<dbReference type="EMBL" id="JYDQ01000014">
    <property type="protein sequence ID" value="KRY21753.1"/>
    <property type="molecule type" value="Genomic_DNA"/>
</dbReference>
<gene>
    <name evidence="1" type="ORF">T12_8616</name>
</gene>